<dbReference type="OrthoDB" id="9983932at2"/>
<dbReference type="HOGENOM" id="CLU_2875666_0_0_5"/>
<proteinExistence type="predicted"/>
<evidence type="ECO:0000313" key="1">
    <source>
        <dbReference type="EMBL" id="EKS37792.1"/>
    </source>
</evidence>
<accession>K8P5G1</accession>
<evidence type="ECO:0000313" key="2">
    <source>
        <dbReference type="Proteomes" id="UP000001095"/>
    </source>
</evidence>
<protein>
    <submittedName>
        <fullName evidence="1">Uncharacterized protein</fullName>
    </submittedName>
</protein>
<reference evidence="1 2" key="1">
    <citation type="submission" date="2012-04" db="EMBL/GenBank/DDBJ databases">
        <title>The Genome Sequence of Afipia clevelandensis ATCC 49720.</title>
        <authorList>
            <consortium name="The Broad Institute Genome Sequencing Platform"/>
            <person name="Earl A."/>
            <person name="Ward D."/>
            <person name="Feldgarden M."/>
            <person name="Gevers D."/>
            <person name="Huys G."/>
            <person name="Walker B."/>
            <person name="Young S.K."/>
            <person name="Zeng Q."/>
            <person name="Gargeya S."/>
            <person name="Fitzgerald M."/>
            <person name="Haas B."/>
            <person name="Abouelleil A."/>
            <person name="Alvarado L."/>
            <person name="Arachchi H.M."/>
            <person name="Berlin A."/>
            <person name="Chapman S.B."/>
            <person name="Goldberg J."/>
            <person name="Griggs A."/>
            <person name="Gujja S."/>
            <person name="Hansen M."/>
            <person name="Howarth C."/>
            <person name="Imamovic A."/>
            <person name="Larimer J."/>
            <person name="McCowen C."/>
            <person name="Montmayeur A."/>
            <person name="Murphy C."/>
            <person name="Neiman D."/>
            <person name="Pearson M."/>
            <person name="Priest M."/>
            <person name="Roberts A."/>
            <person name="Saif S."/>
            <person name="Shea T."/>
            <person name="Sisk P."/>
            <person name="Sykes S."/>
            <person name="Wortman J."/>
            <person name="Nusbaum C."/>
            <person name="Birren B."/>
        </authorList>
    </citation>
    <scope>NUCLEOTIDE SEQUENCE [LARGE SCALE GENOMIC DNA]</scope>
    <source>
        <strain evidence="1 2">ATCC 49720</strain>
    </source>
</reference>
<sequence length="63" mass="7046">MAKQVTHLSKIALNARGFAGHTITGTLCNRMTSYGDINCTENEAEVTCKLCLRELSYRRKRVA</sequence>
<dbReference type="PATRIC" id="fig|883079.3.peg.1769"/>
<organism evidence="1 2">
    <name type="scientific">Afipia clevelandensis ATCC 49720</name>
    <dbReference type="NCBI Taxonomy" id="883079"/>
    <lineage>
        <taxon>Bacteria</taxon>
        <taxon>Pseudomonadati</taxon>
        <taxon>Pseudomonadota</taxon>
        <taxon>Alphaproteobacteria</taxon>
        <taxon>Hyphomicrobiales</taxon>
        <taxon>Nitrobacteraceae</taxon>
        <taxon>Afipia</taxon>
    </lineage>
</organism>
<dbReference type="AlphaFoldDB" id="K8P5G1"/>
<gene>
    <name evidence="1" type="ORF">HMPREF9696_01742</name>
</gene>
<dbReference type="Proteomes" id="UP000001095">
    <property type="component" value="Unassembled WGS sequence"/>
</dbReference>
<dbReference type="RefSeq" id="WP_002712608.1">
    <property type="nucleotide sequence ID" value="NZ_KB375281.1"/>
</dbReference>
<keyword evidence="2" id="KW-1185">Reference proteome</keyword>
<comment type="caution">
    <text evidence="1">The sequence shown here is derived from an EMBL/GenBank/DDBJ whole genome shotgun (WGS) entry which is preliminary data.</text>
</comment>
<name>K8P5G1_9BRAD</name>
<dbReference type="EMBL" id="AGWY01000007">
    <property type="protein sequence ID" value="EKS37792.1"/>
    <property type="molecule type" value="Genomic_DNA"/>
</dbReference>